<comment type="similarity">
    <text evidence="6">Belongs to the PINc/VapC protein family.</text>
</comment>
<evidence type="ECO:0000313" key="8">
    <source>
        <dbReference type="EMBL" id="MBB6073445.1"/>
    </source>
</evidence>
<evidence type="ECO:0000256" key="2">
    <source>
        <dbReference type="ARBA" id="ARBA00022722"/>
    </source>
</evidence>
<feature type="binding site" evidence="6">
    <location>
        <position position="96"/>
    </location>
    <ligand>
        <name>Mg(2+)</name>
        <dbReference type="ChEBI" id="CHEBI:18420"/>
    </ligand>
</feature>
<evidence type="ECO:0000256" key="3">
    <source>
        <dbReference type="ARBA" id="ARBA00022723"/>
    </source>
</evidence>
<keyword evidence="1 6" id="KW-1277">Toxin-antitoxin system</keyword>
<evidence type="ECO:0000256" key="6">
    <source>
        <dbReference type="HAMAP-Rule" id="MF_00265"/>
    </source>
</evidence>
<dbReference type="GO" id="GO:0004540">
    <property type="term" value="F:RNA nuclease activity"/>
    <property type="evidence" value="ECO:0007669"/>
    <property type="project" value="InterPro"/>
</dbReference>
<dbReference type="Proteomes" id="UP000582837">
    <property type="component" value="Unassembled WGS sequence"/>
</dbReference>
<protein>
    <recommendedName>
        <fullName evidence="6">Ribonuclease VapC</fullName>
        <shortName evidence="6">RNase VapC</shortName>
        <ecNumber evidence="6">3.1.-.-</ecNumber>
    </recommendedName>
    <alternativeName>
        <fullName evidence="6">Toxin VapC</fullName>
    </alternativeName>
</protein>
<dbReference type="HAMAP" id="MF_00265">
    <property type="entry name" value="VapC_Nob1"/>
    <property type="match status" value="1"/>
</dbReference>
<feature type="domain" description="PIN" evidence="7">
    <location>
        <begin position="2"/>
        <end position="117"/>
    </location>
</feature>
<name>A0A841H5D9_9BACT</name>
<keyword evidence="3 6" id="KW-0479">Metal-binding</keyword>
<comment type="caution">
    <text evidence="8">The sequence shown here is derived from an EMBL/GenBank/DDBJ whole genome shotgun (WGS) entry which is preliminary data.</text>
</comment>
<dbReference type="SUPFAM" id="SSF88723">
    <property type="entry name" value="PIN domain-like"/>
    <property type="match status" value="1"/>
</dbReference>
<evidence type="ECO:0000259" key="7">
    <source>
        <dbReference type="Pfam" id="PF01850"/>
    </source>
</evidence>
<dbReference type="CDD" id="cd09873">
    <property type="entry name" value="PIN_Pae0151-like"/>
    <property type="match status" value="1"/>
</dbReference>
<reference evidence="8 9" key="1">
    <citation type="submission" date="2020-08" db="EMBL/GenBank/DDBJ databases">
        <title>Genomic Encyclopedia of Type Strains, Phase IV (KMG-IV): sequencing the most valuable type-strain genomes for metagenomic binning, comparative biology and taxonomic classification.</title>
        <authorList>
            <person name="Goeker M."/>
        </authorList>
    </citation>
    <scope>NUCLEOTIDE SEQUENCE [LARGE SCALE GENOMIC DNA]</scope>
    <source>
        <strain evidence="8 9">DSM 29007</strain>
    </source>
</reference>
<dbReference type="InterPro" id="IPR044153">
    <property type="entry name" value="PIN_Pae0151-like"/>
</dbReference>
<organism evidence="8 9">
    <name type="scientific">Longimicrobium terrae</name>
    <dbReference type="NCBI Taxonomy" id="1639882"/>
    <lineage>
        <taxon>Bacteria</taxon>
        <taxon>Pseudomonadati</taxon>
        <taxon>Gemmatimonadota</taxon>
        <taxon>Longimicrobiia</taxon>
        <taxon>Longimicrobiales</taxon>
        <taxon>Longimicrobiaceae</taxon>
        <taxon>Longimicrobium</taxon>
    </lineage>
</organism>
<evidence type="ECO:0000256" key="1">
    <source>
        <dbReference type="ARBA" id="ARBA00022649"/>
    </source>
</evidence>
<evidence type="ECO:0000256" key="5">
    <source>
        <dbReference type="ARBA" id="ARBA00022842"/>
    </source>
</evidence>
<dbReference type="GO" id="GO:0016787">
    <property type="term" value="F:hydrolase activity"/>
    <property type="evidence" value="ECO:0007669"/>
    <property type="project" value="UniProtKB-KW"/>
</dbReference>
<dbReference type="GO" id="GO:0090729">
    <property type="term" value="F:toxin activity"/>
    <property type="evidence" value="ECO:0007669"/>
    <property type="project" value="UniProtKB-KW"/>
</dbReference>
<dbReference type="GO" id="GO:0000287">
    <property type="term" value="F:magnesium ion binding"/>
    <property type="evidence" value="ECO:0007669"/>
    <property type="project" value="UniProtKB-UniRule"/>
</dbReference>
<dbReference type="InterPro" id="IPR002716">
    <property type="entry name" value="PIN_dom"/>
</dbReference>
<comment type="function">
    <text evidence="6">Toxic component of a toxin-antitoxin (TA) system. An RNase.</text>
</comment>
<dbReference type="Pfam" id="PF01850">
    <property type="entry name" value="PIN"/>
    <property type="match status" value="1"/>
</dbReference>
<keyword evidence="2 6" id="KW-0540">Nuclease</keyword>
<dbReference type="EC" id="3.1.-.-" evidence="6"/>
<dbReference type="InterPro" id="IPR022907">
    <property type="entry name" value="VapC_family"/>
</dbReference>
<accession>A0A841H5D9</accession>
<dbReference type="EMBL" id="JACHIA010000024">
    <property type="protein sequence ID" value="MBB6073445.1"/>
    <property type="molecule type" value="Genomic_DNA"/>
</dbReference>
<dbReference type="RefSeq" id="WP_170039088.1">
    <property type="nucleotide sequence ID" value="NZ_JABDTL010000002.1"/>
</dbReference>
<dbReference type="AlphaFoldDB" id="A0A841H5D9"/>
<feature type="binding site" evidence="6">
    <location>
        <position position="5"/>
    </location>
    <ligand>
        <name>Mg(2+)</name>
        <dbReference type="ChEBI" id="CHEBI:18420"/>
    </ligand>
</feature>
<evidence type="ECO:0000256" key="4">
    <source>
        <dbReference type="ARBA" id="ARBA00022801"/>
    </source>
</evidence>
<evidence type="ECO:0000313" key="9">
    <source>
        <dbReference type="Proteomes" id="UP000582837"/>
    </source>
</evidence>
<dbReference type="PANTHER" id="PTHR35901:SF1">
    <property type="entry name" value="EXONUCLEASE VAPC9"/>
    <property type="match status" value="1"/>
</dbReference>
<keyword evidence="9" id="KW-1185">Reference proteome</keyword>
<dbReference type="InterPro" id="IPR029060">
    <property type="entry name" value="PIN-like_dom_sf"/>
</dbReference>
<keyword evidence="5 6" id="KW-0460">Magnesium</keyword>
<gene>
    <name evidence="6" type="primary">vapC</name>
    <name evidence="8" type="ORF">HNQ61_005112</name>
</gene>
<dbReference type="Gene3D" id="3.40.50.1010">
    <property type="entry name" value="5'-nuclease"/>
    <property type="match status" value="1"/>
</dbReference>
<keyword evidence="4 6" id="KW-0378">Hydrolase</keyword>
<keyword evidence="6" id="KW-0800">Toxin</keyword>
<comment type="cofactor">
    <cofactor evidence="6">
        <name>Mg(2+)</name>
        <dbReference type="ChEBI" id="CHEBI:18420"/>
    </cofactor>
</comment>
<proteinExistence type="inferred from homology"/>
<dbReference type="InterPro" id="IPR051619">
    <property type="entry name" value="TypeII_TA_RNase_PINc/VapC"/>
</dbReference>
<dbReference type="PANTHER" id="PTHR35901">
    <property type="entry name" value="RIBONUCLEASE VAPC3"/>
    <property type="match status" value="1"/>
</dbReference>
<sequence>MIVVDTNVIAYLIIDTPHTDDARRVVAKEGRWSAPLLWRSELRNVLIGYIRRGSVTYEEAMEGIRVAERLLADTSMEVDHADVLQLALMSGCTTYDCEFVAVARAAGVPLVTADRKLLAAFPFLAVAPEVFAPAFEN</sequence>